<proteinExistence type="predicted"/>
<sequence>MTLSKSPLGSTALLLVAALALSTGCAANRRETYLQEKAGTHVYRQPLAEVWPKAKELLTEEGYSVMEAKGGFEMQTDWTMQGAPSSLGTAYARYLVRGIEKGPGQSTVEFLRQNRVESQGAHDTNTGAASAAAADSSSLTRDYALEWKLLQKVDPETAKAWEAEAAQKVQ</sequence>
<dbReference type="STRING" id="394096.DB31_3191"/>
<organism evidence="3 4">
    <name type="scientific">Hyalangium minutum</name>
    <dbReference type="NCBI Taxonomy" id="394096"/>
    <lineage>
        <taxon>Bacteria</taxon>
        <taxon>Pseudomonadati</taxon>
        <taxon>Myxococcota</taxon>
        <taxon>Myxococcia</taxon>
        <taxon>Myxococcales</taxon>
        <taxon>Cystobacterineae</taxon>
        <taxon>Archangiaceae</taxon>
        <taxon>Hyalangium</taxon>
    </lineage>
</organism>
<dbReference type="Proteomes" id="UP000028725">
    <property type="component" value="Unassembled WGS sequence"/>
</dbReference>
<accession>A0A085WTP8</accession>
<dbReference type="EMBL" id="JMCB01000002">
    <property type="protein sequence ID" value="KFE71061.1"/>
    <property type="molecule type" value="Genomic_DNA"/>
</dbReference>
<dbReference type="OrthoDB" id="5515529at2"/>
<comment type="caution">
    <text evidence="3">The sequence shown here is derived from an EMBL/GenBank/DDBJ whole genome shotgun (WGS) entry which is preliminary data.</text>
</comment>
<feature type="region of interest" description="Disordered" evidence="1">
    <location>
        <begin position="117"/>
        <end position="138"/>
    </location>
</feature>
<gene>
    <name evidence="3" type="ORF">DB31_3191</name>
</gene>
<dbReference type="PROSITE" id="PS51257">
    <property type="entry name" value="PROKAR_LIPOPROTEIN"/>
    <property type="match status" value="1"/>
</dbReference>
<evidence type="ECO:0000256" key="1">
    <source>
        <dbReference type="SAM" id="MobiDB-lite"/>
    </source>
</evidence>
<keyword evidence="2" id="KW-0732">Signal</keyword>
<dbReference type="RefSeq" id="WP_044182551.1">
    <property type="nucleotide sequence ID" value="NZ_JMCB01000002.1"/>
</dbReference>
<evidence type="ECO:0000313" key="3">
    <source>
        <dbReference type="EMBL" id="KFE71061.1"/>
    </source>
</evidence>
<keyword evidence="4" id="KW-1185">Reference proteome</keyword>
<evidence type="ECO:0000256" key="2">
    <source>
        <dbReference type="SAM" id="SignalP"/>
    </source>
</evidence>
<protein>
    <recommendedName>
        <fullName evidence="5">Lipoprotein</fullName>
    </recommendedName>
</protein>
<name>A0A085WTP8_9BACT</name>
<feature type="compositionally biased region" description="Low complexity" evidence="1">
    <location>
        <begin position="128"/>
        <end position="138"/>
    </location>
</feature>
<feature type="signal peptide" evidence="2">
    <location>
        <begin position="1"/>
        <end position="26"/>
    </location>
</feature>
<reference evidence="3 4" key="1">
    <citation type="submission" date="2014-04" db="EMBL/GenBank/DDBJ databases">
        <title>Genome assembly of Hyalangium minutum DSM 14724.</title>
        <authorList>
            <person name="Sharma G."/>
            <person name="Subramanian S."/>
        </authorList>
    </citation>
    <scope>NUCLEOTIDE SEQUENCE [LARGE SCALE GENOMIC DNA]</scope>
    <source>
        <strain evidence="3 4">DSM 14724</strain>
    </source>
</reference>
<evidence type="ECO:0008006" key="5">
    <source>
        <dbReference type="Google" id="ProtNLM"/>
    </source>
</evidence>
<dbReference type="AlphaFoldDB" id="A0A085WTP8"/>
<dbReference type="PATRIC" id="fig|394096.3.peg.840"/>
<evidence type="ECO:0000313" key="4">
    <source>
        <dbReference type="Proteomes" id="UP000028725"/>
    </source>
</evidence>
<feature type="chain" id="PRO_5001800103" description="Lipoprotein" evidence="2">
    <location>
        <begin position="27"/>
        <end position="170"/>
    </location>
</feature>